<gene>
    <name evidence="1" type="ORF">PPTG_23849</name>
</gene>
<protein>
    <submittedName>
        <fullName evidence="1">Uncharacterized protein</fullName>
    </submittedName>
</protein>
<proteinExistence type="predicted"/>
<organism evidence="1 2">
    <name type="scientific">Phytophthora nicotianae (strain INRA-310)</name>
    <name type="common">Phytophthora parasitica</name>
    <dbReference type="NCBI Taxonomy" id="761204"/>
    <lineage>
        <taxon>Eukaryota</taxon>
        <taxon>Sar</taxon>
        <taxon>Stramenopiles</taxon>
        <taxon>Oomycota</taxon>
        <taxon>Peronosporomycetes</taxon>
        <taxon>Peronosporales</taxon>
        <taxon>Peronosporaceae</taxon>
        <taxon>Phytophthora</taxon>
    </lineage>
</organism>
<accession>W2PPR2</accession>
<dbReference type="VEuPathDB" id="FungiDB:PPTG_23849"/>
<dbReference type="Proteomes" id="UP000018817">
    <property type="component" value="Unassembled WGS sequence"/>
</dbReference>
<sequence length="75" mass="8910">MIEKAMQDPNTLEIAKKMKDEADGSILAHSKFQTWTKYLDSFTNFYPRQQTTMIDENYDDARLLWILECEEKSQD</sequence>
<dbReference type="RefSeq" id="XP_008911804.1">
    <property type="nucleotide sequence ID" value="XM_008913556.1"/>
</dbReference>
<dbReference type="OMA" id="QTWTKYL"/>
<evidence type="ECO:0000313" key="2">
    <source>
        <dbReference type="Proteomes" id="UP000018817"/>
    </source>
</evidence>
<name>W2PPR2_PHYN3</name>
<reference evidence="2" key="1">
    <citation type="submission" date="2011-12" db="EMBL/GenBank/DDBJ databases">
        <authorList>
            <consortium name="The Broad Institute Genome Sequencing Platform"/>
            <person name="Russ C."/>
            <person name="Tyler B."/>
            <person name="Panabieres F."/>
            <person name="Shan W."/>
            <person name="Tripathy S."/>
            <person name="Grunwald N."/>
            <person name="Machado M."/>
            <person name="Young S.K."/>
            <person name="Zeng Q."/>
            <person name="Gargeya S."/>
            <person name="Fitzgerald M."/>
            <person name="Haas B."/>
            <person name="Abouelleil A."/>
            <person name="Alvarado L."/>
            <person name="Arachchi H.M."/>
            <person name="Berlin A."/>
            <person name="Chapman S.B."/>
            <person name="Gearin G."/>
            <person name="Goldberg J."/>
            <person name="Griggs A."/>
            <person name="Gujja S."/>
            <person name="Hansen M."/>
            <person name="Heiman D."/>
            <person name="Howarth C."/>
            <person name="Larimer J."/>
            <person name="Lui A."/>
            <person name="MacDonald P.J.P."/>
            <person name="McCowen C."/>
            <person name="Montmayeur A."/>
            <person name="Murphy C."/>
            <person name="Neiman D."/>
            <person name="Pearson M."/>
            <person name="Priest M."/>
            <person name="Roberts A."/>
            <person name="Saif S."/>
            <person name="Shea T."/>
            <person name="Sisk P."/>
            <person name="Stolte C."/>
            <person name="Sykes S."/>
            <person name="Wortman J."/>
            <person name="Nusbaum C."/>
            <person name="Birren B."/>
        </authorList>
    </citation>
    <scope>NUCLEOTIDE SEQUENCE [LARGE SCALE GENOMIC DNA]</scope>
    <source>
        <strain evidence="2">INRA-310</strain>
    </source>
</reference>
<dbReference type="AlphaFoldDB" id="W2PPR2"/>
<reference evidence="1 2" key="2">
    <citation type="submission" date="2013-11" db="EMBL/GenBank/DDBJ databases">
        <title>The Genome Sequence of Phytophthora parasitica INRA-310.</title>
        <authorList>
            <consortium name="The Broad Institute Genomics Platform"/>
            <person name="Russ C."/>
            <person name="Tyler B."/>
            <person name="Panabieres F."/>
            <person name="Shan W."/>
            <person name="Tripathy S."/>
            <person name="Grunwald N."/>
            <person name="Machado M."/>
            <person name="Johnson C.S."/>
            <person name="Arredondo F."/>
            <person name="Hong C."/>
            <person name="Coffey M."/>
            <person name="Young S.K."/>
            <person name="Zeng Q."/>
            <person name="Gargeya S."/>
            <person name="Fitzgerald M."/>
            <person name="Abouelleil A."/>
            <person name="Alvarado L."/>
            <person name="Chapman S.B."/>
            <person name="Gainer-Dewar J."/>
            <person name="Goldberg J."/>
            <person name="Griggs A."/>
            <person name="Gujja S."/>
            <person name="Hansen M."/>
            <person name="Howarth C."/>
            <person name="Imamovic A."/>
            <person name="Ireland A."/>
            <person name="Larimer J."/>
            <person name="McCowan C."/>
            <person name="Murphy C."/>
            <person name="Pearson M."/>
            <person name="Poon T.W."/>
            <person name="Priest M."/>
            <person name="Roberts A."/>
            <person name="Saif S."/>
            <person name="Shea T."/>
            <person name="Sykes S."/>
            <person name="Wortman J."/>
            <person name="Nusbaum C."/>
            <person name="Birren B."/>
        </authorList>
    </citation>
    <scope>NUCLEOTIDE SEQUENCE [LARGE SCALE GENOMIC DNA]</scope>
    <source>
        <strain evidence="1 2">INRA-310</strain>
    </source>
</reference>
<dbReference type="GeneID" id="20192448"/>
<evidence type="ECO:0000313" key="1">
    <source>
        <dbReference type="EMBL" id="ETN02847.1"/>
    </source>
</evidence>
<dbReference type="EMBL" id="KI669614">
    <property type="protein sequence ID" value="ETN02847.1"/>
    <property type="molecule type" value="Genomic_DNA"/>
</dbReference>